<dbReference type="OrthoDB" id="6337372at2759"/>
<sequence>MEITVATLALLMVLCFSVPAVVGGCCLVYIILRKNNRTQPVRPHSTPSSNDVASPEPLLERHEGTTVLPSPQRTPFGTSRRMGADLKASFGSTSSSLGRVMDGVTLGTALEGVILLHSHLEELRLQKAFMESFVRSGGMGHCSDVSRAFNGSLRDFPTSPTTLAPSAVLPWSHSIADVHKSSSEMVLNASGPDSLRFWPVSSSCKSLSRAPSSRSGGDGLPFWNASSTCTSTPVKKL</sequence>
<comment type="caution">
    <text evidence="3">The sequence shown here is derived from an EMBL/GenBank/DDBJ whole genome shotgun (WGS) entry which is preliminary data.</text>
</comment>
<gene>
    <name evidence="3" type="ORF">C7M84_004012</name>
</gene>
<feature type="region of interest" description="Disordered" evidence="1">
    <location>
        <begin position="39"/>
        <end position="80"/>
    </location>
</feature>
<keyword evidence="2" id="KW-0812">Transmembrane</keyword>
<reference evidence="3 4" key="1">
    <citation type="submission" date="2018-04" db="EMBL/GenBank/DDBJ databases">
        <authorList>
            <person name="Zhang X."/>
            <person name="Yuan J."/>
            <person name="Li F."/>
            <person name="Xiang J."/>
        </authorList>
    </citation>
    <scope>NUCLEOTIDE SEQUENCE [LARGE SCALE GENOMIC DNA]</scope>
    <source>
        <tissue evidence="3">Muscle</tissue>
    </source>
</reference>
<keyword evidence="2" id="KW-1133">Transmembrane helix</keyword>
<evidence type="ECO:0000313" key="3">
    <source>
        <dbReference type="EMBL" id="ROT77341.1"/>
    </source>
</evidence>
<reference evidence="3 4" key="2">
    <citation type="submission" date="2019-01" db="EMBL/GenBank/DDBJ databases">
        <title>The decoding of complex shrimp genome reveals the adaptation for benthos swimmer, frequently molting mechanism and breeding impact on genome.</title>
        <authorList>
            <person name="Sun Y."/>
            <person name="Gao Y."/>
            <person name="Yu Y."/>
        </authorList>
    </citation>
    <scope>NUCLEOTIDE SEQUENCE [LARGE SCALE GENOMIC DNA]</scope>
    <source>
        <tissue evidence="3">Muscle</tissue>
    </source>
</reference>
<evidence type="ECO:0000256" key="1">
    <source>
        <dbReference type="SAM" id="MobiDB-lite"/>
    </source>
</evidence>
<dbReference type="EMBL" id="QCYY01001537">
    <property type="protein sequence ID" value="ROT77341.1"/>
    <property type="molecule type" value="Genomic_DNA"/>
</dbReference>
<evidence type="ECO:0000313" key="4">
    <source>
        <dbReference type="Proteomes" id="UP000283509"/>
    </source>
</evidence>
<organism evidence="3 4">
    <name type="scientific">Penaeus vannamei</name>
    <name type="common">Whiteleg shrimp</name>
    <name type="synonym">Litopenaeus vannamei</name>
    <dbReference type="NCBI Taxonomy" id="6689"/>
    <lineage>
        <taxon>Eukaryota</taxon>
        <taxon>Metazoa</taxon>
        <taxon>Ecdysozoa</taxon>
        <taxon>Arthropoda</taxon>
        <taxon>Crustacea</taxon>
        <taxon>Multicrustacea</taxon>
        <taxon>Malacostraca</taxon>
        <taxon>Eumalacostraca</taxon>
        <taxon>Eucarida</taxon>
        <taxon>Decapoda</taxon>
        <taxon>Dendrobranchiata</taxon>
        <taxon>Penaeoidea</taxon>
        <taxon>Penaeidae</taxon>
        <taxon>Penaeus</taxon>
    </lineage>
</organism>
<keyword evidence="4" id="KW-1185">Reference proteome</keyword>
<dbReference type="Proteomes" id="UP000283509">
    <property type="component" value="Unassembled WGS sequence"/>
</dbReference>
<name>A0A3R7MID8_PENVA</name>
<protein>
    <submittedName>
        <fullName evidence="3">Uncharacterized protein</fullName>
    </submittedName>
</protein>
<dbReference type="AlphaFoldDB" id="A0A3R7MID8"/>
<accession>A0A3R7MID8</accession>
<feature type="compositionally biased region" description="Polar residues" evidence="1">
    <location>
        <begin position="67"/>
        <end position="77"/>
    </location>
</feature>
<proteinExistence type="predicted"/>
<evidence type="ECO:0000256" key="2">
    <source>
        <dbReference type="SAM" id="Phobius"/>
    </source>
</evidence>
<keyword evidence="2" id="KW-0472">Membrane</keyword>
<feature type="transmembrane region" description="Helical" evidence="2">
    <location>
        <begin position="6"/>
        <end position="32"/>
    </location>
</feature>